<feature type="compositionally biased region" description="Acidic residues" evidence="8">
    <location>
        <begin position="30"/>
        <end position="44"/>
    </location>
</feature>
<dbReference type="InterPro" id="IPR036286">
    <property type="entry name" value="LexA/Signal_pep-like_sf"/>
</dbReference>
<evidence type="ECO:0000256" key="2">
    <source>
        <dbReference type="ARBA" id="ARBA00004401"/>
    </source>
</evidence>
<dbReference type="RefSeq" id="WP_004622310.1">
    <property type="nucleotide sequence ID" value="NZ_ACXX02000019.1"/>
</dbReference>
<dbReference type="SUPFAM" id="SSF51306">
    <property type="entry name" value="LexA/Signal peptidase"/>
    <property type="match status" value="1"/>
</dbReference>
<dbReference type="OrthoDB" id="9802919at2"/>
<keyword evidence="11" id="KW-1185">Reference proteome</keyword>
<comment type="catalytic activity">
    <reaction evidence="1 7">
        <text>Cleavage of hydrophobic, N-terminal signal or leader sequences from secreted and periplasmic proteins.</text>
        <dbReference type="EC" id="3.4.21.89"/>
    </reaction>
</comment>
<dbReference type="InterPro" id="IPR019533">
    <property type="entry name" value="Peptidase_S26"/>
</dbReference>
<dbReference type="InterPro" id="IPR019758">
    <property type="entry name" value="Pept_S26A_signal_pept_1_CS"/>
</dbReference>
<proteinExistence type="inferred from homology"/>
<dbReference type="STRING" id="588581.Cpap_0236"/>
<evidence type="ECO:0000256" key="5">
    <source>
        <dbReference type="ARBA" id="ARBA00022801"/>
    </source>
</evidence>
<evidence type="ECO:0000256" key="3">
    <source>
        <dbReference type="ARBA" id="ARBA00009370"/>
    </source>
</evidence>
<dbReference type="GO" id="GO:0009003">
    <property type="term" value="F:signal peptidase activity"/>
    <property type="evidence" value="ECO:0007669"/>
    <property type="project" value="UniProtKB-EC"/>
</dbReference>
<dbReference type="Gene3D" id="2.10.109.10">
    <property type="entry name" value="Umud Fragment, subunit A"/>
    <property type="match status" value="1"/>
</dbReference>
<dbReference type="PROSITE" id="PS00760">
    <property type="entry name" value="SPASE_I_2"/>
    <property type="match status" value="1"/>
</dbReference>
<dbReference type="eggNOG" id="COG0681">
    <property type="taxonomic scope" value="Bacteria"/>
</dbReference>
<feature type="domain" description="Peptidase S26" evidence="9">
    <location>
        <begin position="58"/>
        <end position="233"/>
    </location>
</feature>
<dbReference type="NCBIfam" id="TIGR02227">
    <property type="entry name" value="sigpep_I_bact"/>
    <property type="match status" value="1"/>
</dbReference>
<feature type="active site" evidence="6">
    <location>
        <position position="88"/>
    </location>
</feature>
<evidence type="ECO:0000259" key="9">
    <source>
        <dbReference type="Pfam" id="PF10502"/>
    </source>
</evidence>
<dbReference type="EC" id="3.4.21.89" evidence="4 7"/>
<keyword evidence="7" id="KW-0645">Protease</keyword>
<organism evidence="10 11">
    <name type="scientific">Ruminiclostridium papyrosolvens DSM 2782</name>
    <dbReference type="NCBI Taxonomy" id="588581"/>
    <lineage>
        <taxon>Bacteria</taxon>
        <taxon>Bacillati</taxon>
        <taxon>Bacillota</taxon>
        <taxon>Clostridia</taxon>
        <taxon>Eubacteriales</taxon>
        <taxon>Oscillospiraceae</taxon>
        <taxon>Ruminiclostridium</taxon>
    </lineage>
</organism>
<dbReference type="EMBL" id="ACXX02000019">
    <property type="protein sequence ID" value="EGD45867.1"/>
    <property type="molecule type" value="Genomic_DNA"/>
</dbReference>
<evidence type="ECO:0000313" key="10">
    <source>
        <dbReference type="EMBL" id="EGD45867.1"/>
    </source>
</evidence>
<comment type="subcellular location">
    <subcellularLocation>
        <location evidence="2">Cell membrane</location>
        <topology evidence="2">Single-pass type II membrane protein</topology>
    </subcellularLocation>
    <subcellularLocation>
        <location evidence="7">Membrane</location>
        <topology evidence="7">Single-pass type II membrane protein</topology>
    </subcellularLocation>
</comment>
<comment type="caution">
    <text evidence="10">The sequence shown here is derived from an EMBL/GenBank/DDBJ whole genome shotgun (WGS) entry which is preliminary data.</text>
</comment>
<evidence type="ECO:0000256" key="1">
    <source>
        <dbReference type="ARBA" id="ARBA00000677"/>
    </source>
</evidence>
<keyword evidence="7" id="KW-1133">Transmembrane helix</keyword>
<comment type="similarity">
    <text evidence="3 7">Belongs to the peptidase S26 family.</text>
</comment>
<dbReference type="InterPro" id="IPR019757">
    <property type="entry name" value="Pept_S26A_signal_pept_1_Lys-AS"/>
</dbReference>
<evidence type="ECO:0000256" key="8">
    <source>
        <dbReference type="SAM" id="MobiDB-lite"/>
    </source>
</evidence>
<evidence type="ECO:0000256" key="4">
    <source>
        <dbReference type="ARBA" id="ARBA00013208"/>
    </source>
</evidence>
<accession>F1TI89</accession>
<sequence>MENQNIDDKDQLNMEDKEQLDLDKNISEINSEDSENSEVVEEETGNAKKKTSLGREIFEWFLVIVAALVISMVIKALVFSTYKVNMVSMENTLFEGHNVIVYKTGYFFSQPKHGQIIVFTHEEGQFKGLLKYLPIANPGEVDYIKRVIGVPGDEIDIKDGYVWRKSSGDKDFVKLDEPYAKGLTDSHGMQLPYKVPEDKLFVMGDNREQSLDSRQIGPVDIDSVIGHAVVRIWPLSKFGGLK</sequence>
<protein>
    <recommendedName>
        <fullName evidence="4 7">Signal peptidase I</fullName>
        <ecNumber evidence="4 7">3.4.21.89</ecNumber>
    </recommendedName>
</protein>
<keyword evidence="5 7" id="KW-0378">Hydrolase</keyword>
<dbReference type="AlphaFoldDB" id="F1TI89"/>
<feature type="active site" evidence="6">
    <location>
        <position position="145"/>
    </location>
</feature>
<dbReference type="PANTHER" id="PTHR43390:SF1">
    <property type="entry name" value="CHLOROPLAST PROCESSING PEPTIDASE"/>
    <property type="match status" value="1"/>
</dbReference>
<name>F1TI89_9FIRM</name>
<dbReference type="GO" id="GO:0005886">
    <property type="term" value="C:plasma membrane"/>
    <property type="evidence" value="ECO:0007669"/>
    <property type="project" value="UniProtKB-SubCell"/>
</dbReference>
<keyword evidence="7" id="KW-0812">Transmembrane</keyword>
<feature type="compositionally biased region" description="Basic and acidic residues" evidence="8">
    <location>
        <begin position="1"/>
        <end position="26"/>
    </location>
</feature>
<evidence type="ECO:0000256" key="6">
    <source>
        <dbReference type="PIRSR" id="PIRSR600223-1"/>
    </source>
</evidence>
<dbReference type="GO" id="GO:0004252">
    <property type="term" value="F:serine-type endopeptidase activity"/>
    <property type="evidence" value="ECO:0007669"/>
    <property type="project" value="InterPro"/>
</dbReference>
<gene>
    <name evidence="10" type="ORF">Cpap_0236</name>
</gene>
<feature type="transmembrane region" description="Helical" evidence="7">
    <location>
        <begin position="57"/>
        <end position="79"/>
    </location>
</feature>
<dbReference type="PRINTS" id="PR00727">
    <property type="entry name" value="LEADERPTASE"/>
</dbReference>
<dbReference type="CDD" id="cd06530">
    <property type="entry name" value="S26_SPase_I"/>
    <property type="match status" value="1"/>
</dbReference>
<reference evidence="10" key="2">
    <citation type="submission" date="2011-01" db="EMBL/GenBank/DDBJ databases">
        <title>The Non-contiguous Finished genome of Clostridium papyrosolvens.</title>
        <authorList>
            <person name="Lucas S."/>
            <person name="Copeland A."/>
            <person name="Lapidus A."/>
            <person name="Cheng J.-F."/>
            <person name="Goodwin L."/>
            <person name="Pitluck S."/>
            <person name="Misra M."/>
            <person name="Chertkov O."/>
            <person name="Detter J.C."/>
            <person name="Han C."/>
            <person name="Tapia R."/>
            <person name="Land M."/>
            <person name="Hauser L."/>
            <person name="Kyrpides N."/>
            <person name="Ivanova N."/>
            <person name="Pagani I."/>
            <person name="Mouttaki H."/>
            <person name="He Z."/>
            <person name="Zhou J."/>
            <person name="Hemme C.L."/>
            <person name="Woyke T."/>
        </authorList>
    </citation>
    <scope>NUCLEOTIDE SEQUENCE [LARGE SCALE GENOMIC DNA]</scope>
    <source>
        <strain evidence="10">DSM 2782</strain>
    </source>
</reference>
<dbReference type="PANTHER" id="PTHR43390">
    <property type="entry name" value="SIGNAL PEPTIDASE I"/>
    <property type="match status" value="1"/>
</dbReference>
<keyword evidence="7" id="KW-0472">Membrane</keyword>
<dbReference type="InterPro" id="IPR000223">
    <property type="entry name" value="Pept_S26A_signal_pept_1"/>
</dbReference>
<dbReference type="GO" id="GO:0006465">
    <property type="term" value="P:signal peptide processing"/>
    <property type="evidence" value="ECO:0007669"/>
    <property type="project" value="InterPro"/>
</dbReference>
<reference evidence="10" key="1">
    <citation type="submission" date="2009-07" db="EMBL/GenBank/DDBJ databases">
        <authorList>
            <consortium name="US DOE Joint Genome Institute (JGI-PGF)"/>
            <person name="Lucas S."/>
            <person name="Copeland A."/>
            <person name="Lapidus A."/>
            <person name="Glavina del Rio T."/>
            <person name="Tice H."/>
            <person name="Bruce D."/>
            <person name="Goodwin L."/>
            <person name="Pitluck S."/>
            <person name="Larimer F."/>
            <person name="Land M.L."/>
            <person name="Mouttaki H."/>
            <person name="He Z."/>
            <person name="Zhou J."/>
            <person name="Hemme C.L."/>
        </authorList>
    </citation>
    <scope>NUCLEOTIDE SEQUENCE [LARGE SCALE GENOMIC DNA]</scope>
    <source>
        <strain evidence="10">DSM 2782</strain>
    </source>
</reference>
<feature type="region of interest" description="Disordered" evidence="8">
    <location>
        <begin position="1"/>
        <end position="46"/>
    </location>
</feature>
<dbReference type="Pfam" id="PF10502">
    <property type="entry name" value="Peptidase_S26"/>
    <property type="match status" value="1"/>
</dbReference>
<evidence type="ECO:0000256" key="7">
    <source>
        <dbReference type="RuleBase" id="RU362042"/>
    </source>
</evidence>
<dbReference type="PROSITE" id="PS00761">
    <property type="entry name" value="SPASE_I_3"/>
    <property type="match status" value="1"/>
</dbReference>
<dbReference type="Proteomes" id="UP000003860">
    <property type="component" value="Unassembled WGS sequence"/>
</dbReference>
<evidence type="ECO:0000313" key="11">
    <source>
        <dbReference type="Proteomes" id="UP000003860"/>
    </source>
</evidence>